<sequence>MIERILFPTMSGTSRSPPSYLFIRKNVILDIVQIIKSPYMFAIVEIVFHSCSKTMAVTYELRYTLEFHL</sequence>
<proteinExistence type="predicted"/>
<reference evidence="1 2" key="1">
    <citation type="journal article" date="2013" name="PLoS ONE">
        <title>Genomic Sequence and Virulence of Clonal Isolates of Vaccinia Virus Tiantan, the Chinese Smallpox Vaccine Strain.</title>
        <authorList>
            <person name="Zhang Q."/>
            <person name="Tian M."/>
            <person name="Feng Y."/>
            <person name="Zhao K."/>
            <person name="Xu J."/>
            <person name="Liu Y."/>
            <person name="Shao Y."/>
        </authorList>
    </citation>
    <scope>NUCLEOTIDE SEQUENCE [LARGE SCALE GENOMIC DNA]</scope>
    <source>
        <strain evidence="1">Tiantan</strain>
    </source>
</reference>
<name>M9WGR2_VACCV</name>
<dbReference type="Proteomes" id="UP000181523">
    <property type="component" value="Segment"/>
</dbReference>
<evidence type="ECO:0000313" key="1">
    <source>
        <dbReference type="EMBL" id="AGJ91991.1"/>
    </source>
</evidence>
<organism evidence="1 2">
    <name type="scientific">Vaccinia virus</name>
    <name type="common">VACV</name>
    <name type="synonym">Orthopoxvirus vaccinia</name>
    <dbReference type="NCBI Taxonomy" id="10245"/>
    <lineage>
        <taxon>Viruses</taxon>
        <taxon>Varidnaviria</taxon>
        <taxon>Bamfordvirae</taxon>
        <taxon>Nucleocytoviricota</taxon>
        <taxon>Pokkesviricetes</taxon>
        <taxon>Chitovirales</taxon>
        <taxon>Poxviridae</taxon>
        <taxon>Chordopoxvirinae</taxon>
        <taxon>Orthopoxvirus</taxon>
    </lineage>
</organism>
<gene>
    <name evidence="1" type="ORF">VACV_TT11_030</name>
</gene>
<evidence type="ECO:0000313" key="2">
    <source>
        <dbReference type="Proteomes" id="UP000181523"/>
    </source>
</evidence>
<dbReference type="EMBL" id="JX489138">
    <property type="protein sequence ID" value="AGJ91991.1"/>
    <property type="molecule type" value="Genomic_DNA"/>
</dbReference>
<accession>M9WGR2</accession>
<protein>
    <submittedName>
        <fullName evidence="1">Uncharacterized protein</fullName>
    </submittedName>
</protein>